<dbReference type="SUPFAM" id="SSF50998">
    <property type="entry name" value="Quinoprotein alcohol dehydrogenase-like"/>
    <property type="match status" value="2"/>
</dbReference>
<keyword evidence="1" id="KW-0472">Membrane</keyword>
<feature type="domain" description="Pyrrolo-quinoline quinone repeat" evidence="2">
    <location>
        <begin position="399"/>
        <end position="499"/>
    </location>
</feature>
<evidence type="ECO:0000313" key="3">
    <source>
        <dbReference type="EMBL" id="EFH86228.1"/>
    </source>
</evidence>
<dbReference type="EMBL" id="ADVG01000002">
    <property type="protein sequence ID" value="EFH86228.1"/>
    <property type="molecule type" value="Genomic_DNA"/>
</dbReference>
<dbReference type="AlphaFoldDB" id="D6TKC8"/>
<keyword evidence="1" id="KW-0812">Transmembrane</keyword>
<sequence length="523" mass="57997">MKNEEQRSFFLPAEVDEQIDGYLATTPTSGHTPNDIYAQTSVRDVQAYFAPPRQDEALNRVWQRFAEQRAKTSTLQAGQQYQQSAKILTLATKASSTRQKASGPFRRQLSILAAVIVVTLLIGSTLLLFQQGRHPNKQAGPITRPTAMLALVNQTLYRLDTQTHHPLWQFQASGSKPVLSSFPGQVIDGTYYIWGTNGKQSTLYALDIASGRLRWQNNAANMGSIAVSGNTVYVSSEKDNYLEVVALNAMSGTQKWERRLAQVKKTNTVFPMPPFINLLAASDTAVYGAVNTPETHSSLRFALSAQNGQFIWQRNEVSDNPDFQKSSIQGFLVDGVLCVVQSIETHQIEQIDKSNGLLQGYDVQSGKQLWSKPLDNIPSEATLLNGIIYLNTDGTTVSKKGSIYAFSARDGNLLWQYHRRVASSYPTVTDKGIYTNLYENDKAGQTLVALDTKTGKQRWTYAFHDPITVEYPPAADDNQVYLSLPGNTIQILRASDGKALGSFKIDPQHVDPNNRVLLQVVTQ</sequence>
<reference evidence="3 4" key="1">
    <citation type="journal article" date="2011" name="Stand. Genomic Sci.">
        <title>Non-contiguous finished genome sequence and contextual data of the filamentous soil bacterium Ktedonobacter racemifer type strain (SOSP1-21).</title>
        <authorList>
            <person name="Chang Y.J."/>
            <person name="Land M."/>
            <person name="Hauser L."/>
            <person name="Chertkov O."/>
            <person name="Del Rio T.G."/>
            <person name="Nolan M."/>
            <person name="Copeland A."/>
            <person name="Tice H."/>
            <person name="Cheng J.F."/>
            <person name="Lucas S."/>
            <person name="Han C."/>
            <person name="Goodwin L."/>
            <person name="Pitluck S."/>
            <person name="Ivanova N."/>
            <person name="Ovchinikova G."/>
            <person name="Pati A."/>
            <person name="Chen A."/>
            <person name="Palaniappan K."/>
            <person name="Mavromatis K."/>
            <person name="Liolios K."/>
            <person name="Brettin T."/>
            <person name="Fiebig A."/>
            <person name="Rohde M."/>
            <person name="Abt B."/>
            <person name="Goker M."/>
            <person name="Detter J.C."/>
            <person name="Woyke T."/>
            <person name="Bristow J."/>
            <person name="Eisen J.A."/>
            <person name="Markowitz V."/>
            <person name="Hugenholtz P."/>
            <person name="Kyrpides N.C."/>
            <person name="Klenk H.P."/>
            <person name="Lapidus A."/>
        </authorList>
    </citation>
    <scope>NUCLEOTIDE SEQUENCE [LARGE SCALE GENOMIC DNA]</scope>
    <source>
        <strain evidence="4">DSM 44963</strain>
    </source>
</reference>
<dbReference type="SMART" id="SM00564">
    <property type="entry name" value="PQQ"/>
    <property type="match status" value="4"/>
</dbReference>
<dbReference type="Gene3D" id="2.130.10.10">
    <property type="entry name" value="YVTN repeat-like/Quinoprotein amine dehydrogenase"/>
    <property type="match status" value="1"/>
</dbReference>
<dbReference type="PANTHER" id="PTHR34512">
    <property type="entry name" value="CELL SURFACE PROTEIN"/>
    <property type="match status" value="1"/>
</dbReference>
<dbReference type="STRING" id="485913.Krac_7519"/>
<protein>
    <submittedName>
        <fullName evidence="3">WD40 repeat domain containing protein</fullName>
    </submittedName>
</protein>
<dbReference type="Proteomes" id="UP000004508">
    <property type="component" value="Unassembled WGS sequence"/>
</dbReference>
<dbReference type="InterPro" id="IPR015943">
    <property type="entry name" value="WD40/YVTN_repeat-like_dom_sf"/>
</dbReference>
<dbReference type="eggNOG" id="COG1520">
    <property type="taxonomic scope" value="Bacteria"/>
</dbReference>
<name>D6TKC8_KTERA</name>
<dbReference type="InterPro" id="IPR002372">
    <property type="entry name" value="PQQ_rpt_dom"/>
</dbReference>
<dbReference type="InParanoid" id="D6TKC8"/>
<dbReference type="InterPro" id="IPR018391">
    <property type="entry name" value="PQQ_b-propeller_rpt"/>
</dbReference>
<dbReference type="InterPro" id="IPR011047">
    <property type="entry name" value="Quinoprotein_ADH-like_sf"/>
</dbReference>
<accession>D6TKC8</accession>
<dbReference type="RefSeq" id="WP_007910387.1">
    <property type="nucleotide sequence ID" value="NZ_ADVG01000002.1"/>
</dbReference>
<dbReference type="Gene3D" id="2.40.10.480">
    <property type="match status" value="2"/>
</dbReference>
<evidence type="ECO:0000259" key="2">
    <source>
        <dbReference type="Pfam" id="PF13360"/>
    </source>
</evidence>
<evidence type="ECO:0000313" key="4">
    <source>
        <dbReference type="Proteomes" id="UP000004508"/>
    </source>
</evidence>
<keyword evidence="1" id="KW-1133">Transmembrane helix</keyword>
<gene>
    <name evidence="3" type="ORF">Krac_7519</name>
</gene>
<dbReference type="Pfam" id="PF13360">
    <property type="entry name" value="PQQ_2"/>
    <property type="match status" value="2"/>
</dbReference>
<dbReference type="OrthoDB" id="138237at2"/>
<keyword evidence="4" id="KW-1185">Reference proteome</keyword>
<feature type="domain" description="Pyrrolo-quinoline quinone repeat" evidence="2">
    <location>
        <begin position="153"/>
        <end position="393"/>
    </location>
</feature>
<feature type="transmembrane region" description="Helical" evidence="1">
    <location>
        <begin position="109"/>
        <end position="129"/>
    </location>
</feature>
<evidence type="ECO:0000256" key="1">
    <source>
        <dbReference type="SAM" id="Phobius"/>
    </source>
</evidence>
<comment type="caution">
    <text evidence="3">The sequence shown here is derived from an EMBL/GenBank/DDBJ whole genome shotgun (WGS) entry which is preliminary data.</text>
</comment>
<proteinExistence type="predicted"/>
<dbReference type="PANTHER" id="PTHR34512:SF30">
    <property type="entry name" value="OUTER MEMBRANE PROTEIN ASSEMBLY FACTOR BAMB"/>
    <property type="match status" value="1"/>
</dbReference>
<organism evidence="3 4">
    <name type="scientific">Ktedonobacter racemifer DSM 44963</name>
    <dbReference type="NCBI Taxonomy" id="485913"/>
    <lineage>
        <taxon>Bacteria</taxon>
        <taxon>Bacillati</taxon>
        <taxon>Chloroflexota</taxon>
        <taxon>Ktedonobacteria</taxon>
        <taxon>Ktedonobacterales</taxon>
        <taxon>Ktedonobacteraceae</taxon>
        <taxon>Ktedonobacter</taxon>
    </lineage>
</organism>